<dbReference type="PANTHER" id="PTHR11058:SF9">
    <property type="entry name" value="NADH-UBIQUINONE OXIDOREDUCTASE CHAIN 3"/>
    <property type="match status" value="1"/>
</dbReference>
<evidence type="ECO:0000256" key="6">
    <source>
        <dbReference type="ARBA" id="ARBA00022989"/>
    </source>
</evidence>
<keyword evidence="6 9" id="KW-1133">Transmembrane helix</keyword>
<comment type="similarity">
    <text evidence="2 9">Belongs to the complex I subunit 3 family.</text>
</comment>
<name>A0A8K1X747_9PLAT</name>
<dbReference type="InterPro" id="IPR038430">
    <property type="entry name" value="NDAH_ubi_oxred_su3_sf"/>
</dbReference>
<dbReference type="Gene3D" id="1.20.58.1610">
    <property type="entry name" value="NADH:ubiquinone/plastoquinone oxidoreductase, chain 3"/>
    <property type="match status" value="1"/>
</dbReference>
<feature type="transmembrane region" description="Helical" evidence="9">
    <location>
        <begin position="90"/>
        <end position="108"/>
    </location>
</feature>
<dbReference type="GO" id="GO:0031966">
    <property type="term" value="C:mitochondrial membrane"/>
    <property type="evidence" value="ECO:0007669"/>
    <property type="project" value="UniProtKB-SubCell"/>
</dbReference>
<comment type="function">
    <text evidence="9">Core subunit of the mitochondrial membrane respiratory chain NADH dehydrogenase (Complex I) which catalyzes electron transfer from NADH through the respiratory chain, using ubiquinone as an electron acceptor. Essential for the catalytic activity of complex I.</text>
</comment>
<protein>
    <recommendedName>
        <fullName evidence="3 9">NADH-ubiquinone oxidoreductase chain 3</fullName>
        <ecNumber evidence="9">7.1.1.2</ecNumber>
    </recommendedName>
</protein>
<keyword evidence="9" id="KW-0830">Ubiquinone</keyword>
<evidence type="ECO:0000256" key="4">
    <source>
        <dbReference type="ARBA" id="ARBA00022448"/>
    </source>
</evidence>
<dbReference type="InterPro" id="IPR000440">
    <property type="entry name" value="NADH_UbQ/plastoQ_OxRdtase_su3"/>
</dbReference>
<comment type="subcellular location">
    <subcellularLocation>
        <location evidence="1">Membrane</location>
    </subcellularLocation>
    <subcellularLocation>
        <location evidence="9">Mitochondrion membrane</location>
        <topology evidence="9">Multi-pass membrane protein</topology>
    </subcellularLocation>
</comment>
<keyword evidence="9" id="KW-0520">NAD</keyword>
<evidence type="ECO:0000313" key="10">
    <source>
        <dbReference type="EMBL" id="UHA56283.1"/>
    </source>
</evidence>
<keyword evidence="9 10" id="KW-0496">Mitochondrion</keyword>
<dbReference type="EC" id="7.1.1.2" evidence="9"/>
<evidence type="ECO:0000256" key="1">
    <source>
        <dbReference type="ARBA" id="ARBA00004370"/>
    </source>
</evidence>
<keyword evidence="4 9" id="KW-0813">Transport</keyword>
<reference evidence="10" key="1">
    <citation type="journal article" date="2022" name="PeerJ">
        <title>Hammerhead flatworms (Platyhelminthes, Geoplanidae, Bipaliinae): mitochondrial genomes and description of two new species from France, Italy and Mayotte.</title>
        <authorList>
            <person name="Justine J.-L."/>
            <person name="Gastineau R."/>
            <person name="Gros P."/>
            <person name="Gey D."/>
            <person name="Ruzzier E."/>
            <person name="Winsor L."/>
        </authorList>
    </citation>
    <scope>NUCLEOTIDE SEQUENCE</scope>
</reference>
<accession>A0A8K1X747</accession>
<dbReference type="GO" id="GO:0008137">
    <property type="term" value="F:NADH dehydrogenase (ubiquinone) activity"/>
    <property type="evidence" value="ECO:0007669"/>
    <property type="project" value="UniProtKB-UniRule"/>
</dbReference>
<dbReference type="AlphaFoldDB" id="A0A8K1X747"/>
<dbReference type="Pfam" id="PF00507">
    <property type="entry name" value="Oxidored_q4"/>
    <property type="match status" value="1"/>
</dbReference>
<gene>
    <name evidence="10" type="primary">ND3</name>
</gene>
<dbReference type="EMBL" id="MZ561468">
    <property type="protein sequence ID" value="UHA56283.1"/>
    <property type="molecule type" value="Genomic_DNA"/>
</dbReference>
<keyword evidence="9" id="KW-0679">Respiratory chain</keyword>
<sequence>MQIFGLFFFVGVGLLVVFFFWLYWSECVGLAMFREVVSVFECGFDSSSSSRLPFSLRFFLVLIFFLLLDIEVCLLLQLPYEFLNNFYGNRIFFFFFLLILLIGVLEEFRRGFLNWKK</sequence>
<organism evidence="10">
    <name type="scientific">Bipalium vagum</name>
    <dbReference type="NCBI Taxonomy" id="2200948"/>
    <lineage>
        <taxon>Eukaryota</taxon>
        <taxon>Metazoa</taxon>
        <taxon>Spiralia</taxon>
        <taxon>Lophotrochozoa</taxon>
        <taxon>Platyhelminthes</taxon>
        <taxon>Rhabditophora</taxon>
        <taxon>Seriata</taxon>
        <taxon>Tricladida</taxon>
        <taxon>Continenticola</taxon>
        <taxon>Geoplanoidea</taxon>
        <taxon>Geoplanidae</taxon>
        <taxon>Bipaliinae</taxon>
        <taxon>Bipalium</taxon>
    </lineage>
</organism>
<dbReference type="PANTHER" id="PTHR11058">
    <property type="entry name" value="NADH-UBIQUINONE OXIDOREDUCTASE CHAIN 3"/>
    <property type="match status" value="1"/>
</dbReference>
<evidence type="ECO:0000256" key="3">
    <source>
        <dbReference type="ARBA" id="ARBA00021007"/>
    </source>
</evidence>
<keyword evidence="9" id="KW-1278">Translocase</keyword>
<dbReference type="GO" id="GO:0030964">
    <property type="term" value="C:NADH dehydrogenase complex"/>
    <property type="evidence" value="ECO:0007669"/>
    <property type="project" value="TreeGrafter"/>
</dbReference>
<keyword evidence="7 9" id="KW-0472">Membrane</keyword>
<evidence type="ECO:0000256" key="7">
    <source>
        <dbReference type="ARBA" id="ARBA00023136"/>
    </source>
</evidence>
<keyword evidence="5 9" id="KW-0812">Transmembrane</keyword>
<evidence type="ECO:0000256" key="2">
    <source>
        <dbReference type="ARBA" id="ARBA00008472"/>
    </source>
</evidence>
<keyword evidence="9" id="KW-0249">Electron transport</keyword>
<proteinExistence type="inferred from homology"/>
<evidence type="ECO:0000256" key="9">
    <source>
        <dbReference type="RuleBase" id="RU003640"/>
    </source>
</evidence>
<evidence type="ECO:0000256" key="8">
    <source>
        <dbReference type="ARBA" id="ARBA00049551"/>
    </source>
</evidence>
<feature type="transmembrane region" description="Helical" evidence="9">
    <location>
        <begin position="58"/>
        <end position="78"/>
    </location>
</feature>
<comment type="catalytic activity">
    <reaction evidence="8 9">
        <text>a ubiquinone + NADH + 5 H(+)(in) = a ubiquinol + NAD(+) + 4 H(+)(out)</text>
        <dbReference type="Rhea" id="RHEA:29091"/>
        <dbReference type="Rhea" id="RHEA-COMP:9565"/>
        <dbReference type="Rhea" id="RHEA-COMP:9566"/>
        <dbReference type="ChEBI" id="CHEBI:15378"/>
        <dbReference type="ChEBI" id="CHEBI:16389"/>
        <dbReference type="ChEBI" id="CHEBI:17976"/>
        <dbReference type="ChEBI" id="CHEBI:57540"/>
        <dbReference type="ChEBI" id="CHEBI:57945"/>
        <dbReference type="EC" id="7.1.1.2"/>
    </reaction>
</comment>
<geneLocation type="mitochondrion" evidence="10"/>
<evidence type="ECO:0000256" key="5">
    <source>
        <dbReference type="ARBA" id="ARBA00022692"/>
    </source>
</evidence>
<feature type="transmembrane region" description="Helical" evidence="9">
    <location>
        <begin position="6"/>
        <end position="24"/>
    </location>
</feature>